<evidence type="ECO:0000256" key="1">
    <source>
        <dbReference type="SAM" id="Phobius"/>
    </source>
</evidence>
<accession>A0A1I1K7L5</accession>
<protein>
    <submittedName>
        <fullName evidence="2">Uncharacterized protein</fullName>
    </submittedName>
</protein>
<feature type="transmembrane region" description="Helical" evidence="1">
    <location>
        <begin position="75"/>
        <end position="94"/>
    </location>
</feature>
<reference evidence="2 3" key="1">
    <citation type="submission" date="2016-10" db="EMBL/GenBank/DDBJ databases">
        <authorList>
            <person name="de Groot N.N."/>
        </authorList>
    </citation>
    <scope>NUCLEOTIDE SEQUENCE [LARGE SCALE GENOMIC DNA]</scope>
    <source>
        <strain evidence="2 3">DSM 6059</strain>
    </source>
</reference>
<gene>
    <name evidence="2" type="ORF">SAMN02745724_01982</name>
</gene>
<organism evidence="2 3">
    <name type="scientific">Pseudoalteromonas denitrificans DSM 6059</name>
    <dbReference type="NCBI Taxonomy" id="1123010"/>
    <lineage>
        <taxon>Bacteria</taxon>
        <taxon>Pseudomonadati</taxon>
        <taxon>Pseudomonadota</taxon>
        <taxon>Gammaproteobacteria</taxon>
        <taxon>Alteromonadales</taxon>
        <taxon>Pseudoalteromonadaceae</taxon>
        <taxon>Pseudoalteromonas</taxon>
    </lineage>
</organism>
<dbReference type="AlphaFoldDB" id="A0A1I1K7L5"/>
<keyword evidence="1" id="KW-1133">Transmembrane helix</keyword>
<evidence type="ECO:0000313" key="3">
    <source>
        <dbReference type="Proteomes" id="UP000198862"/>
    </source>
</evidence>
<dbReference type="OrthoDB" id="6401794at2"/>
<keyword evidence="3" id="KW-1185">Reference proteome</keyword>
<evidence type="ECO:0000313" key="2">
    <source>
        <dbReference type="EMBL" id="SFC56977.1"/>
    </source>
</evidence>
<feature type="transmembrane region" description="Helical" evidence="1">
    <location>
        <begin position="43"/>
        <end position="63"/>
    </location>
</feature>
<dbReference type="RefSeq" id="WP_091983266.1">
    <property type="nucleotide sequence ID" value="NZ_FOLO01000012.1"/>
</dbReference>
<sequence length="143" mass="16134">MRGTLCNKCNCKIVPQEKRISGGRAYYVCPVCGVTLSTFKVKYVFIALASAFILWAVQFFYYHSLNGNLKWTPEIKASVFYFIVYTCLGVFVTLKGIKLKKESPNIVGEKLIKKPITFFTIGALCILVLVYEIIKVAKSVWGL</sequence>
<keyword evidence="1" id="KW-0472">Membrane</keyword>
<feature type="transmembrane region" description="Helical" evidence="1">
    <location>
        <begin position="115"/>
        <end position="134"/>
    </location>
</feature>
<name>A0A1I1K7L5_9GAMM</name>
<dbReference type="EMBL" id="FOLO01000012">
    <property type="protein sequence ID" value="SFC56977.1"/>
    <property type="molecule type" value="Genomic_DNA"/>
</dbReference>
<proteinExistence type="predicted"/>
<keyword evidence="1" id="KW-0812">Transmembrane</keyword>
<dbReference type="Proteomes" id="UP000198862">
    <property type="component" value="Unassembled WGS sequence"/>
</dbReference>